<feature type="compositionally biased region" description="Polar residues" evidence="1">
    <location>
        <begin position="74"/>
        <end position="84"/>
    </location>
</feature>
<keyword evidence="3" id="KW-1185">Reference proteome</keyword>
<evidence type="ECO:0000313" key="3">
    <source>
        <dbReference type="Proteomes" id="UP000078576"/>
    </source>
</evidence>
<dbReference type="Pfam" id="PF12855">
    <property type="entry name" value="Ecl1"/>
    <property type="match status" value="1"/>
</dbReference>
<evidence type="ECO:0000313" key="2">
    <source>
        <dbReference type="EMBL" id="KUI58753.1"/>
    </source>
</evidence>
<protein>
    <recommendedName>
        <fullName evidence="4">Life-span regulatory factor domain-containing protein</fullName>
    </recommendedName>
</protein>
<dbReference type="Proteomes" id="UP000078576">
    <property type="component" value="Unassembled WGS sequence"/>
</dbReference>
<name>A0A194V4E5_CYTMA</name>
<dbReference type="OrthoDB" id="2563506at2759"/>
<feature type="compositionally biased region" description="Polar residues" evidence="1">
    <location>
        <begin position="105"/>
        <end position="118"/>
    </location>
</feature>
<organism evidence="2 3">
    <name type="scientific">Cytospora mali</name>
    <name type="common">Apple Valsa canker fungus</name>
    <name type="synonym">Valsa mali</name>
    <dbReference type="NCBI Taxonomy" id="578113"/>
    <lineage>
        <taxon>Eukaryota</taxon>
        <taxon>Fungi</taxon>
        <taxon>Dikarya</taxon>
        <taxon>Ascomycota</taxon>
        <taxon>Pezizomycotina</taxon>
        <taxon>Sordariomycetes</taxon>
        <taxon>Sordariomycetidae</taxon>
        <taxon>Diaporthales</taxon>
        <taxon>Cytosporaceae</taxon>
        <taxon>Cytospora</taxon>
    </lineage>
</organism>
<evidence type="ECO:0000256" key="1">
    <source>
        <dbReference type="SAM" id="MobiDB-lite"/>
    </source>
</evidence>
<accession>A0A194V4E5</accession>
<feature type="region of interest" description="Disordered" evidence="1">
    <location>
        <begin position="99"/>
        <end position="118"/>
    </location>
</feature>
<feature type="compositionally biased region" description="Low complexity" evidence="1">
    <location>
        <begin position="35"/>
        <end position="53"/>
    </location>
</feature>
<sequence>MSFDWTHSYCLTCDTQTDGTTYCSESCRLAEYEQSSNPSSGPSSPSFSGPSYPWTSRPTTASNRFSSPVHEFSHATSHQTSQRHGSVAPLRVLSPSSSHASLCSMRSNSSSTTDAATQLSDAARRELLAYASSFENARASRRQSH</sequence>
<feature type="compositionally biased region" description="Polar residues" evidence="1">
    <location>
        <begin position="54"/>
        <end position="66"/>
    </location>
</feature>
<proteinExistence type="predicted"/>
<feature type="region of interest" description="Disordered" evidence="1">
    <location>
        <begin position="33"/>
        <end position="91"/>
    </location>
</feature>
<dbReference type="InterPro" id="IPR024368">
    <property type="entry name" value="Ecl1/2/3"/>
</dbReference>
<evidence type="ECO:0008006" key="4">
    <source>
        <dbReference type="Google" id="ProtNLM"/>
    </source>
</evidence>
<dbReference type="EMBL" id="KN714718">
    <property type="protein sequence ID" value="KUI58753.1"/>
    <property type="molecule type" value="Genomic_DNA"/>
</dbReference>
<reference evidence="3" key="1">
    <citation type="submission" date="2014-12" db="EMBL/GenBank/DDBJ databases">
        <title>Genome Sequence of Valsa Canker Pathogens Uncovers a Specific Adaption of Colonization on Woody Bark.</title>
        <authorList>
            <person name="Yin Z."/>
            <person name="Liu H."/>
            <person name="Gao X."/>
            <person name="Li Z."/>
            <person name="Song N."/>
            <person name="Ke X."/>
            <person name="Dai Q."/>
            <person name="Wu Y."/>
            <person name="Sun Y."/>
            <person name="Xu J.-R."/>
            <person name="Kang Z.K."/>
            <person name="Wang L."/>
            <person name="Huang L."/>
        </authorList>
    </citation>
    <scope>NUCLEOTIDE SEQUENCE [LARGE SCALE GENOMIC DNA]</scope>
    <source>
        <strain evidence="3">SXYL134</strain>
    </source>
</reference>
<dbReference type="AlphaFoldDB" id="A0A194V4E5"/>
<gene>
    <name evidence="2" type="ORF">VP1G_06038</name>
</gene>